<proteinExistence type="predicted"/>
<keyword evidence="3" id="KW-1185">Reference proteome</keyword>
<dbReference type="Proteomes" id="UP000053989">
    <property type="component" value="Unassembled WGS sequence"/>
</dbReference>
<feature type="compositionally biased region" description="Basic and acidic residues" evidence="1">
    <location>
        <begin position="12"/>
        <end position="25"/>
    </location>
</feature>
<dbReference type="EMBL" id="KN822195">
    <property type="protein sequence ID" value="KIM52929.1"/>
    <property type="molecule type" value="Genomic_DNA"/>
</dbReference>
<evidence type="ECO:0000313" key="2">
    <source>
        <dbReference type="EMBL" id="KIM52929.1"/>
    </source>
</evidence>
<sequence length="143" mass="16568">MSLTSRTIPQIRIKDRRPDGQRTDEKKQHFTVLSHLYHYITLTRQWSPFIPPHSSSPDRSSDTEPALSFRYQTNGFATLYKYAMALEPRSLEYCMMLVTRHLLVSRVESEANNDLRSSFLGSDSISGVYKWRGRKGVQVLART</sequence>
<reference evidence="2 3" key="1">
    <citation type="submission" date="2014-04" db="EMBL/GenBank/DDBJ databases">
        <authorList>
            <consortium name="DOE Joint Genome Institute"/>
            <person name="Kuo A."/>
            <person name="Kohler A."/>
            <person name="Nagy L.G."/>
            <person name="Floudas D."/>
            <person name="Copeland A."/>
            <person name="Barry K.W."/>
            <person name="Cichocki N."/>
            <person name="Veneault-Fourrey C."/>
            <person name="LaButti K."/>
            <person name="Lindquist E.A."/>
            <person name="Lipzen A."/>
            <person name="Lundell T."/>
            <person name="Morin E."/>
            <person name="Murat C."/>
            <person name="Sun H."/>
            <person name="Tunlid A."/>
            <person name="Henrissat B."/>
            <person name="Grigoriev I.V."/>
            <person name="Hibbett D.S."/>
            <person name="Martin F."/>
            <person name="Nordberg H.P."/>
            <person name="Cantor M.N."/>
            <person name="Hua S.X."/>
        </authorList>
    </citation>
    <scope>NUCLEOTIDE SEQUENCE [LARGE SCALE GENOMIC DNA]</scope>
    <source>
        <strain evidence="2 3">Foug A</strain>
    </source>
</reference>
<evidence type="ECO:0000313" key="3">
    <source>
        <dbReference type="Proteomes" id="UP000053989"/>
    </source>
</evidence>
<accession>A0A0C3D947</accession>
<dbReference type="InParanoid" id="A0A0C3D947"/>
<organism evidence="2 3">
    <name type="scientific">Scleroderma citrinum Foug A</name>
    <dbReference type="NCBI Taxonomy" id="1036808"/>
    <lineage>
        <taxon>Eukaryota</taxon>
        <taxon>Fungi</taxon>
        <taxon>Dikarya</taxon>
        <taxon>Basidiomycota</taxon>
        <taxon>Agaricomycotina</taxon>
        <taxon>Agaricomycetes</taxon>
        <taxon>Agaricomycetidae</taxon>
        <taxon>Boletales</taxon>
        <taxon>Sclerodermatineae</taxon>
        <taxon>Sclerodermataceae</taxon>
        <taxon>Scleroderma</taxon>
    </lineage>
</organism>
<reference evidence="3" key="2">
    <citation type="submission" date="2015-01" db="EMBL/GenBank/DDBJ databases">
        <title>Evolutionary Origins and Diversification of the Mycorrhizal Mutualists.</title>
        <authorList>
            <consortium name="DOE Joint Genome Institute"/>
            <consortium name="Mycorrhizal Genomics Consortium"/>
            <person name="Kohler A."/>
            <person name="Kuo A."/>
            <person name="Nagy L.G."/>
            <person name="Floudas D."/>
            <person name="Copeland A."/>
            <person name="Barry K.W."/>
            <person name="Cichocki N."/>
            <person name="Veneault-Fourrey C."/>
            <person name="LaButti K."/>
            <person name="Lindquist E.A."/>
            <person name="Lipzen A."/>
            <person name="Lundell T."/>
            <person name="Morin E."/>
            <person name="Murat C."/>
            <person name="Riley R."/>
            <person name="Ohm R."/>
            <person name="Sun H."/>
            <person name="Tunlid A."/>
            <person name="Henrissat B."/>
            <person name="Grigoriev I.V."/>
            <person name="Hibbett D.S."/>
            <person name="Martin F."/>
        </authorList>
    </citation>
    <scope>NUCLEOTIDE SEQUENCE [LARGE SCALE GENOMIC DNA]</scope>
    <source>
        <strain evidence="3">Foug A</strain>
    </source>
</reference>
<protein>
    <submittedName>
        <fullName evidence="2">Uncharacterized protein</fullName>
    </submittedName>
</protein>
<gene>
    <name evidence="2" type="ORF">SCLCIDRAFT_1223324</name>
</gene>
<dbReference type="AlphaFoldDB" id="A0A0C3D947"/>
<name>A0A0C3D947_9AGAM</name>
<dbReference type="HOGENOM" id="CLU_1807351_0_0_1"/>
<feature type="region of interest" description="Disordered" evidence="1">
    <location>
        <begin position="1"/>
        <end position="25"/>
    </location>
</feature>
<evidence type="ECO:0000256" key="1">
    <source>
        <dbReference type="SAM" id="MobiDB-lite"/>
    </source>
</evidence>